<gene>
    <name evidence="2" type="ORF">HK414_15965</name>
</gene>
<feature type="region of interest" description="Disordered" evidence="1">
    <location>
        <begin position="129"/>
        <end position="204"/>
    </location>
</feature>
<evidence type="ECO:0000313" key="3">
    <source>
        <dbReference type="Proteomes" id="UP000500826"/>
    </source>
</evidence>
<feature type="compositionally biased region" description="Low complexity" evidence="1">
    <location>
        <begin position="138"/>
        <end position="154"/>
    </location>
</feature>
<reference evidence="2 3" key="1">
    <citation type="submission" date="2020-05" db="EMBL/GenBank/DDBJ databases">
        <title>Ramlibacter rhizophilus sp. nov., isolated from rhizosphere soil of national flower Mugunghwa from South Korea.</title>
        <authorList>
            <person name="Zheng-Fei Y."/>
            <person name="Huan T."/>
        </authorList>
    </citation>
    <scope>NUCLEOTIDE SEQUENCE [LARGE SCALE GENOMIC DNA]</scope>
    <source>
        <strain evidence="2 3">H242</strain>
    </source>
</reference>
<feature type="compositionally biased region" description="Low complexity" evidence="1">
    <location>
        <begin position="169"/>
        <end position="189"/>
    </location>
</feature>
<dbReference type="Proteomes" id="UP000500826">
    <property type="component" value="Chromosome"/>
</dbReference>
<protein>
    <submittedName>
        <fullName evidence="2">Uncharacterized protein</fullName>
    </submittedName>
</protein>
<name>A0ABX6P3L6_9BURK</name>
<dbReference type="EMBL" id="CP053418">
    <property type="protein sequence ID" value="QJW84640.1"/>
    <property type="molecule type" value="Genomic_DNA"/>
</dbReference>
<evidence type="ECO:0000313" key="2">
    <source>
        <dbReference type="EMBL" id="QJW84640.1"/>
    </source>
</evidence>
<accession>A0ABX6P3L6</accession>
<feature type="compositionally biased region" description="Pro residues" evidence="1">
    <location>
        <begin position="155"/>
        <end position="168"/>
    </location>
</feature>
<reference evidence="2 3" key="2">
    <citation type="submission" date="2020-05" db="EMBL/GenBank/DDBJ databases">
        <authorList>
            <person name="Khan S.A."/>
            <person name="Jeon C.O."/>
            <person name="Chun B.H."/>
        </authorList>
    </citation>
    <scope>NUCLEOTIDE SEQUENCE [LARGE SCALE GENOMIC DNA]</scope>
    <source>
        <strain evidence="2 3">H242</strain>
    </source>
</reference>
<organism evidence="2 3">
    <name type="scientific">Ramlibacter terrae</name>
    <dbReference type="NCBI Taxonomy" id="2732511"/>
    <lineage>
        <taxon>Bacteria</taxon>
        <taxon>Pseudomonadati</taxon>
        <taxon>Pseudomonadota</taxon>
        <taxon>Betaproteobacteria</taxon>
        <taxon>Burkholderiales</taxon>
        <taxon>Comamonadaceae</taxon>
        <taxon>Ramlibacter</taxon>
    </lineage>
</organism>
<keyword evidence="3" id="KW-1185">Reference proteome</keyword>
<proteinExistence type="predicted"/>
<feature type="compositionally biased region" description="Basic residues" evidence="1">
    <location>
        <begin position="190"/>
        <end position="204"/>
    </location>
</feature>
<evidence type="ECO:0000256" key="1">
    <source>
        <dbReference type="SAM" id="MobiDB-lite"/>
    </source>
</evidence>
<sequence length="204" mass="21522">MLEKLRDLINADSADGKPIAAFDTNFVFTLTGRTNGATVTATAETKTAGADVAKDGGTPTTEAGVTRPQESDVILANRTPATGDKYTVRINDVDYSFTVGATRTIDAVLDGLVAAVNAATTSLEVTASKVSGTRTLHRSATTTTRRSPSTRSRPPTAPPTRCRPPSPRTPRAAAPAPTSSSNRCWTSSRAARRPPRRKRASPTR</sequence>